<reference evidence="1" key="1">
    <citation type="submission" date="2018-06" db="EMBL/GenBank/DDBJ databases">
        <authorList>
            <person name="Zhirakovskaya E."/>
        </authorList>
    </citation>
    <scope>NUCLEOTIDE SEQUENCE</scope>
</reference>
<dbReference type="Pfam" id="PF13565">
    <property type="entry name" value="HTH_32"/>
    <property type="match status" value="1"/>
</dbReference>
<sequence>MKTHTRFITNLKLKDKKLLNNLVKNSTSLSTRDRAKAILLSAQRKNVKELAGIFNKTTRTIYSWIDRWENNGINGLEDKDRSGAPSQLTDSEKEIVVKILKKHPHSPKLVLAEVSKRLGKEISEWILRHIAIAAGMSWKRMRKSLKKNGTRKHFSLLNKN</sequence>
<dbReference type="AlphaFoldDB" id="A0A3B1DH15"/>
<dbReference type="SUPFAM" id="SSF46689">
    <property type="entry name" value="Homeodomain-like"/>
    <property type="match status" value="1"/>
</dbReference>
<accession>A0A3B1DH15</accession>
<organism evidence="1">
    <name type="scientific">hydrothermal vent metagenome</name>
    <dbReference type="NCBI Taxonomy" id="652676"/>
    <lineage>
        <taxon>unclassified sequences</taxon>
        <taxon>metagenomes</taxon>
        <taxon>ecological metagenomes</taxon>
    </lineage>
</organism>
<evidence type="ECO:0008006" key="2">
    <source>
        <dbReference type="Google" id="ProtNLM"/>
    </source>
</evidence>
<evidence type="ECO:0000313" key="1">
    <source>
        <dbReference type="EMBL" id="VAX36073.1"/>
    </source>
</evidence>
<name>A0A3B1DH15_9ZZZZ</name>
<dbReference type="EMBL" id="UOGL01000031">
    <property type="protein sequence ID" value="VAX36073.1"/>
    <property type="molecule type" value="Genomic_DNA"/>
</dbReference>
<proteinExistence type="predicted"/>
<gene>
    <name evidence="1" type="ORF">MNBD_PLANCTO02-590</name>
</gene>
<protein>
    <recommendedName>
        <fullName evidence="2">Mobile element protein</fullName>
    </recommendedName>
</protein>
<dbReference type="InterPro" id="IPR009057">
    <property type="entry name" value="Homeodomain-like_sf"/>
</dbReference>